<dbReference type="Gene3D" id="3.40.50.2300">
    <property type="match status" value="1"/>
</dbReference>
<evidence type="ECO:0000256" key="1">
    <source>
        <dbReference type="ARBA" id="ARBA00022553"/>
    </source>
</evidence>
<organism evidence="4 5">
    <name type="scientific">Rhizobium setariae</name>
    <dbReference type="NCBI Taxonomy" id="2801340"/>
    <lineage>
        <taxon>Bacteria</taxon>
        <taxon>Pseudomonadati</taxon>
        <taxon>Pseudomonadota</taxon>
        <taxon>Alphaproteobacteria</taxon>
        <taxon>Hyphomicrobiales</taxon>
        <taxon>Rhizobiaceae</taxon>
        <taxon>Rhizobium/Agrobacterium group</taxon>
        <taxon>Rhizobium</taxon>
    </lineage>
</organism>
<proteinExistence type="predicted"/>
<accession>A0A937CPZ0</accession>
<dbReference type="InterPro" id="IPR050595">
    <property type="entry name" value="Bact_response_regulator"/>
</dbReference>
<dbReference type="InterPro" id="IPR001789">
    <property type="entry name" value="Sig_transdc_resp-reg_receiver"/>
</dbReference>
<gene>
    <name evidence="4" type="ORF">JJB09_26110</name>
</gene>
<dbReference type="RefSeq" id="WP_201664031.1">
    <property type="nucleotide sequence ID" value="NZ_JAEQNC010000026.1"/>
</dbReference>
<keyword evidence="5" id="KW-1185">Reference proteome</keyword>
<keyword evidence="1 2" id="KW-0597">Phosphoprotein</keyword>
<dbReference type="SMART" id="SM00448">
    <property type="entry name" value="REC"/>
    <property type="match status" value="1"/>
</dbReference>
<dbReference type="InterPro" id="IPR011006">
    <property type="entry name" value="CheY-like_superfamily"/>
</dbReference>
<dbReference type="PANTHER" id="PTHR44591:SF24">
    <property type="entry name" value="PROTEIN-GLUTAMATE METHYLESTERASE_PROTEIN-GLUTAMINE GLUTAMINASE 1"/>
    <property type="match status" value="1"/>
</dbReference>
<evidence type="ECO:0000259" key="3">
    <source>
        <dbReference type="PROSITE" id="PS50110"/>
    </source>
</evidence>
<dbReference type="GO" id="GO:0000160">
    <property type="term" value="P:phosphorelay signal transduction system"/>
    <property type="evidence" value="ECO:0007669"/>
    <property type="project" value="InterPro"/>
</dbReference>
<dbReference type="SUPFAM" id="SSF52172">
    <property type="entry name" value="CheY-like"/>
    <property type="match status" value="1"/>
</dbReference>
<dbReference type="Pfam" id="PF00072">
    <property type="entry name" value="Response_reg"/>
    <property type="match status" value="1"/>
</dbReference>
<dbReference type="PANTHER" id="PTHR44591">
    <property type="entry name" value="STRESS RESPONSE REGULATOR PROTEIN 1"/>
    <property type="match status" value="1"/>
</dbReference>
<protein>
    <submittedName>
        <fullName evidence="4">Response regulator</fullName>
    </submittedName>
</protein>
<sequence length="133" mass="14590">MDRLLSGKRALVVEDEMLILMMIEDMLRDLGCESVKAAATVSQALALLETQNFDVATLDMNLEGNDSYLVAEALRTRGVPFVFATGYGSPKIRDGFSDRPVLKKPFMDRELGEALARILAPQTEVNSGRIIGV</sequence>
<comment type="caution">
    <text evidence="4">The sequence shown here is derived from an EMBL/GenBank/DDBJ whole genome shotgun (WGS) entry which is preliminary data.</text>
</comment>
<feature type="domain" description="Response regulatory" evidence="3">
    <location>
        <begin position="9"/>
        <end position="119"/>
    </location>
</feature>
<dbReference type="PROSITE" id="PS50110">
    <property type="entry name" value="RESPONSE_REGULATORY"/>
    <property type="match status" value="1"/>
</dbReference>
<dbReference type="EMBL" id="JAEQNC010000026">
    <property type="protein sequence ID" value="MBL0375486.1"/>
    <property type="molecule type" value="Genomic_DNA"/>
</dbReference>
<reference evidence="4" key="1">
    <citation type="submission" date="2021-01" db="EMBL/GenBank/DDBJ databases">
        <title>Rhizobium sp. strain KVB221 16S ribosomal RNA gene Genome sequencing and assembly.</title>
        <authorList>
            <person name="Kang M."/>
        </authorList>
    </citation>
    <scope>NUCLEOTIDE SEQUENCE</scope>
    <source>
        <strain evidence="4">KVB221</strain>
    </source>
</reference>
<dbReference type="AlphaFoldDB" id="A0A937CPZ0"/>
<evidence type="ECO:0000256" key="2">
    <source>
        <dbReference type="PROSITE-ProRule" id="PRU00169"/>
    </source>
</evidence>
<dbReference type="Proteomes" id="UP000633219">
    <property type="component" value="Unassembled WGS sequence"/>
</dbReference>
<evidence type="ECO:0000313" key="4">
    <source>
        <dbReference type="EMBL" id="MBL0375486.1"/>
    </source>
</evidence>
<name>A0A937CPZ0_9HYPH</name>
<evidence type="ECO:0000313" key="5">
    <source>
        <dbReference type="Proteomes" id="UP000633219"/>
    </source>
</evidence>
<feature type="modified residue" description="4-aspartylphosphate" evidence="2">
    <location>
        <position position="59"/>
    </location>
</feature>